<dbReference type="AlphaFoldDB" id="A0A7K0CGK8"/>
<evidence type="ECO:0000256" key="1">
    <source>
        <dbReference type="SAM" id="MobiDB-lite"/>
    </source>
</evidence>
<evidence type="ECO:0000313" key="2">
    <source>
        <dbReference type="EMBL" id="MQY12610.1"/>
    </source>
</evidence>
<dbReference type="RefSeq" id="WP_153452213.1">
    <property type="nucleotide sequence ID" value="NZ_WEGJ01000007.1"/>
</dbReference>
<accession>A0A7K0CGK8</accession>
<reference evidence="2 3" key="1">
    <citation type="submission" date="2019-10" db="EMBL/GenBank/DDBJ databases">
        <title>Streptomyces smaragdinus sp. nov. and Streptomyces fabii sp. nov., isolated from the gut of fungus growing-termite Macrotermes natalensis.</title>
        <authorList>
            <person name="Schwitalla J."/>
            <person name="Benndorf R."/>
            <person name="Martin K."/>
            <person name="De Beer W."/>
            <person name="Kaster A.-K."/>
            <person name="Vollmers J."/>
            <person name="Poulsen M."/>
            <person name="Beemelmanns C."/>
        </authorList>
    </citation>
    <scope>NUCLEOTIDE SEQUENCE [LARGE SCALE GENOMIC DNA]</scope>
    <source>
        <strain evidence="2 3">RB5</strain>
    </source>
</reference>
<protein>
    <submittedName>
        <fullName evidence="2">Uncharacterized protein</fullName>
    </submittedName>
</protein>
<comment type="caution">
    <text evidence="2">The sequence shown here is derived from an EMBL/GenBank/DDBJ whole genome shotgun (WGS) entry which is preliminary data.</text>
</comment>
<dbReference type="EMBL" id="WEGJ01000007">
    <property type="protein sequence ID" value="MQY12610.1"/>
    <property type="molecule type" value="Genomic_DNA"/>
</dbReference>
<dbReference type="Proteomes" id="UP000466345">
    <property type="component" value="Unassembled WGS sequence"/>
</dbReference>
<keyword evidence="3" id="KW-1185">Reference proteome</keyword>
<dbReference type="OrthoDB" id="5188619at2"/>
<evidence type="ECO:0000313" key="3">
    <source>
        <dbReference type="Proteomes" id="UP000466345"/>
    </source>
</evidence>
<proteinExistence type="predicted"/>
<name>A0A7K0CGK8_9ACTN</name>
<gene>
    <name evidence="2" type="ORF">SRB5_27460</name>
</gene>
<organism evidence="2 3">
    <name type="scientific">Streptomyces smaragdinus</name>
    <dbReference type="NCBI Taxonomy" id="2585196"/>
    <lineage>
        <taxon>Bacteria</taxon>
        <taxon>Bacillati</taxon>
        <taxon>Actinomycetota</taxon>
        <taxon>Actinomycetes</taxon>
        <taxon>Kitasatosporales</taxon>
        <taxon>Streptomycetaceae</taxon>
        <taxon>Streptomyces</taxon>
    </lineage>
</organism>
<dbReference type="Gene3D" id="1.20.5.340">
    <property type="match status" value="1"/>
</dbReference>
<feature type="compositionally biased region" description="Acidic residues" evidence="1">
    <location>
        <begin position="305"/>
        <end position="314"/>
    </location>
</feature>
<feature type="region of interest" description="Disordered" evidence="1">
    <location>
        <begin position="291"/>
        <end position="333"/>
    </location>
</feature>
<sequence>MAISNPGRTRPDRDHHHCAPHPEDCDLSGVDDLACESRGVADRAKYIADHEAALKERRATYDTTRTAYTTARAAAAADVAAIRKDLHRIREQLHCQLDQDTTECLDEAWDEIRERLGHCGVPHAGCCVEDCDFDEECAGHEDDTIDELTARITRIDGRVTAAEACFDALTGEPAALTARVAGLRTAVDALLTEISDPKTVDPKHAYATLRWLWSRYDGIWWGFPRVRDFQDCLCRALTCSVTGRRLLGVLTGRLGVLKCRKEAADQRCETLRTHVVDEVLAAYARRCRPCPDGGSGSGSGSGPADEAEDGDDCGEENRAGERGGSGRSRGSSW</sequence>